<dbReference type="CDD" id="cd06445">
    <property type="entry name" value="ATase"/>
    <property type="match status" value="1"/>
</dbReference>
<dbReference type="Proteomes" id="UP001500604">
    <property type="component" value="Unassembled WGS sequence"/>
</dbReference>
<reference evidence="4" key="1">
    <citation type="journal article" date="2019" name="Int. J. Syst. Evol. Microbiol.">
        <title>The Global Catalogue of Microorganisms (GCM) 10K type strain sequencing project: providing services to taxonomists for standard genome sequencing and annotation.</title>
        <authorList>
            <consortium name="The Broad Institute Genomics Platform"/>
            <consortium name="The Broad Institute Genome Sequencing Center for Infectious Disease"/>
            <person name="Wu L."/>
            <person name="Ma J."/>
        </authorList>
    </citation>
    <scope>NUCLEOTIDE SEQUENCE [LARGE SCALE GENOMIC DNA]</scope>
    <source>
        <strain evidence="4">JCM 17805</strain>
    </source>
</reference>
<comment type="caution">
    <text evidence="3">The sequence shown here is derived from an EMBL/GenBank/DDBJ whole genome shotgun (WGS) entry which is preliminary data.</text>
</comment>
<evidence type="ECO:0000313" key="4">
    <source>
        <dbReference type="Proteomes" id="UP001500604"/>
    </source>
</evidence>
<dbReference type="NCBIfam" id="TIGR00589">
    <property type="entry name" value="ogt"/>
    <property type="match status" value="1"/>
</dbReference>
<proteinExistence type="predicted"/>
<gene>
    <name evidence="3" type="ORF">GCM10023116_09200</name>
</gene>
<dbReference type="InterPro" id="IPR036388">
    <property type="entry name" value="WH-like_DNA-bd_sf"/>
</dbReference>
<dbReference type="PANTHER" id="PTHR42942">
    <property type="entry name" value="6-O-METHYLGUANINE DNA METHYLTRANSFERASE"/>
    <property type="match status" value="1"/>
</dbReference>
<dbReference type="InterPro" id="IPR036217">
    <property type="entry name" value="MethylDNA_cys_MeTrfase_DNAb"/>
</dbReference>
<accession>A0ABP8V0L8</accession>
<dbReference type="InterPro" id="IPR014048">
    <property type="entry name" value="MethylDNA_cys_MeTrfase_DNA-bd"/>
</dbReference>
<organism evidence="3 4">
    <name type="scientific">Kistimonas scapharcae</name>
    <dbReference type="NCBI Taxonomy" id="1036133"/>
    <lineage>
        <taxon>Bacteria</taxon>
        <taxon>Pseudomonadati</taxon>
        <taxon>Pseudomonadota</taxon>
        <taxon>Gammaproteobacteria</taxon>
        <taxon>Oceanospirillales</taxon>
        <taxon>Endozoicomonadaceae</taxon>
        <taxon>Kistimonas</taxon>
    </lineage>
</organism>
<name>A0ABP8V0L8_9GAMM</name>
<dbReference type="Pfam" id="PF01035">
    <property type="entry name" value="DNA_binding_1"/>
    <property type="match status" value="1"/>
</dbReference>
<keyword evidence="4" id="KW-1185">Reference proteome</keyword>
<keyword evidence="1" id="KW-0227">DNA damage</keyword>
<dbReference type="EMBL" id="BAABFL010000089">
    <property type="protein sequence ID" value="GAA4648650.1"/>
    <property type="molecule type" value="Genomic_DNA"/>
</dbReference>
<sequence>MILNRHQQIWLVVSKIPHGHVATYGQVAELAGLPRQARAVGSILSQLPRGSDLPWHRVINSRGELSFPLDSNKYQEQKSRLEQEGIQFTGEKISLTTYGWNGVD</sequence>
<feature type="domain" description="Methylated-DNA-[protein]-cysteine S-methyltransferase DNA binding" evidence="2">
    <location>
        <begin position="6"/>
        <end position="86"/>
    </location>
</feature>
<protein>
    <submittedName>
        <fullName evidence="3">MGMT family protein</fullName>
    </submittedName>
</protein>
<dbReference type="Gene3D" id="1.10.10.10">
    <property type="entry name" value="Winged helix-like DNA-binding domain superfamily/Winged helix DNA-binding domain"/>
    <property type="match status" value="1"/>
</dbReference>
<dbReference type="RefSeq" id="WP_345194341.1">
    <property type="nucleotide sequence ID" value="NZ_BAABFL010000089.1"/>
</dbReference>
<evidence type="ECO:0000256" key="1">
    <source>
        <dbReference type="ARBA" id="ARBA00022763"/>
    </source>
</evidence>
<dbReference type="InterPro" id="IPR052520">
    <property type="entry name" value="ATL_DNA_repair"/>
</dbReference>
<dbReference type="SUPFAM" id="SSF46767">
    <property type="entry name" value="Methylated DNA-protein cysteine methyltransferase, C-terminal domain"/>
    <property type="match status" value="1"/>
</dbReference>
<dbReference type="PANTHER" id="PTHR42942:SF1">
    <property type="entry name" value="ALKYLTRANSFERASE-LIKE PROTEIN 1"/>
    <property type="match status" value="1"/>
</dbReference>
<evidence type="ECO:0000259" key="2">
    <source>
        <dbReference type="Pfam" id="PF01035"/>
    </source>
</evidence>
<evidence type="ECO:0000313" key="3">
    <source>
        <dbReference type="EMBL" id="GAA4648650.1"/>
    </source>
</evidence>